<keyword evidence="7 14" id="KW-0479">Metal-binding</keyword>
<evidence type="ECO:0000256" key="12">
    <source>
        <dbReference type="ARBA" id="ARBA00023033"/>
    </source>
</evidence>
<evidence type="ECO:0000256" key="6">
    <source>
        <dbReference type="ARBA" id="ARBA00022617"/>
    </source>
</evidence>
<reference evidence="16" key="1">
    <citation type="submission" date="2020-03" db="EMBL/GenBank/DDBJ databases">
        <title>Transcriptomic Profiling of the Digestive Tract of the Rat Flea, Xenopsylla cheopis, Following Blood Feeding and Infection with Yersinia pestis.</title>
        <authorList>
            <person name="Bland D.M."/>
            <person name="Martens C.A."/>
            <person name="Virtaneva K."/>
            <person name="Kanakabandi K."/>
            <person name="Long D."/>
            <person name="Rosenke R."/>
            <person name="Saturday G.A."/>
            <person name="Hoyt F.H."/>
            <person name="Bruno D.P."/>
            <person name="Ribeiro J.M.C."/>
            <person name="Hinnebusch J."/>
        </authorList>
    </citation>
    <scope>NUCLEOTIDE SEQUENCE</scope>
</reference>
<dbReference type="PROSITE" id="PS00086">
    <property type="entry name" value="CYTOCHROME_P450"/>
    <property type="match status" value="1"/>
</dbReference>
<evidence type="ECO:0000256" key="15">
    <source>
        <dbReference type="RuleBase" id="RU000461"/>
    </source>
</evidence>
<dbReference type="InterPro" id="IPR001128">
    <property type="entry name" value="Cyt_P450"/>
</dbReference>
<dbReference type="GO" id="GO:0005789">
    <property type="term" value="C:endoplasmic reticulum membrane"/>
    <property type="evidence" value="ECO:0007669"/>
    <property type="project" value="UniProtKB-SubCell"/>
</dbReference>
<evidence type="ECO:0000256" key="14">
    <source>
        <dbReference type="PIRSR" id="PIRSR602401-1"/>
    </source>
</evidence>
<dbReference type="InterPro" id="IPR050182">
    <property type="entry name" value="Cytochrome_P450_fam2"/>
</dbReference>
<evidence type="ECO:0000256" key="10">
    <source>
        <dbReference type="ARBA" id="ARBA00023002"/>
    </source>
</evidence>
<dbReference type="PRINTS" id="PR00385">
    <property type="entry name" value="P450"/>
</dbReference>
<keyword evidence="12 15" id="KW-0503">Monooxygenase</keyword>
<evidence type="ECO:0000256" key="1">
    <source>
        <dbReference type="ARBA" id="ARBA00001971"/>
    </source>
</evidence>
<proteinExistence type="inferred from homology"/>
<comment type="subcellular location">
    <subcellularLocation>
        <location evidence="4">Endoplasmic reticulum membrane</location>
        <topology evidence="4">Peripheral membrane protein</topology>
    </subcellularLocation>
    <subcellularLocation>
        <location evidence="3">Microsome membrane</location>
        <topology evidence="3">Peripheral membrane protein</topology>
    </subcellularLocation>
</comment>
<comment type="cofactor">
    <cofactor evidence="1 14">
        <name>heme</name>
        <dbReference type="ChEBI" id="CHEBI:30413"/>
    </cofactor>
</comment>
<dbReference type="GO" id="GO:0006805">
    <property type="term" value="P:xenobiotic metabolic process"/>
    <property type="evidence" value="ECO:0007669"/>
    <property type="project" value="TreeGrafter"/>
</dbReference>
<evidence type="ECO:0000256" key="13">
    <source>
        <dbReference type="ARBA" id="ARBA00023136"/>
    </source>
</evidence>
<evidence type="ECO:0000256" key="8">
    <source>
        <dbReference type="ARBA" id="ARBA00022824"/>
    </source>
</evidence>
<comment type="similarity">
    <text evidence="5 15">Belongs to the cytochrome P450 family.</text>
</comment>
<keyword evidence="11 14" id="KW-0408">Iron</keyword>
<evidence type="ECO:0000256" key="11">
    <source>
        <dbReference type="ARBA" id="ARBA00023004"/>
    </source>
</evidence>
<evidence type="ECO:0000256" key="4">
    <source>
        <dbReference type="ARBA" id="ARBA00004406"/>
    </source>
</evidence>
<comment type="function">
    <text evidence="2">May be involved in the metabolism of insect hormones and in the breakdown of synthetic insecticides.</text>
</comment>
<evidence type="ECO:0000313" key="16">
    <source>
        <dbReference type="EMBL" id="NOV47559.1"/>
    </source>
</evidence>
<dbReference type="SUPFAM" id="SSF48264">
    <property type="entry name" value="Cytochrome P450"/>
    <property type="match status" value="1"/>
</dbReference>
<keyword evidence="8" id="KW-0256">Endoplasmic reticulum</keyword>
<evidence type="ECO:0000256" key="7">
    <source>
        <dbReference type="ARBA" id="ARBA00022723"/>
    </source>
</evidence>
<keyword evidence="6 14" id="KW-0349">Heme</keyword>
<evidence type="ECO:0000256" key="3">
    <source>
        <dbReference type="ARBA" id="ARBA00004174"/>
    </source>
</evidence>
<dbReference type="AlphaFoldDB" id="A0A6M2DMS5"/>
<dbReference type="InterPro" id="IPR036396">
    <property type="entry name" value="Cyt_P450_sf"/>
</dbReference>
<dbReference type="Gene3D" id="1.10.630.10">
    <property type="entry name" value="Cytochrome P450"/>
    <property type="match status" value="1"/>
</dbReference>
<sequence>MANPVIVVVAIAAFVYWLYKQAMERPKNFPPGPPRLPIWGSYWLILLANYKFLHKAFMKISKYYKSKIIGFHAGAFPGVIVQDYETVKEVLNRREFDARMDIIVARMRDPSHNIRGIFFTDGQFWHEQRRFALRYMRDFGFGRRCPTLEAMINEELNDLISLLKNGPVEKDENTICNNGMVLMPDIFFVTFMNSFMAVFARERWPRSKHHELIKVARGAMIFQRAGDDMGRALSQTPWIRHFLPNFSGYNPLRDGHKLIYDFMKQCVQNVIDTHQEGDERNFVDIYLNEMYKRQREKTISDKDEISFSVDQVILVGIDFLFPTTTAIGAQLSYLFFHLMYRRDVQEKIHDEIERVVGRGRLPNLDDRPHMPYTEACLREVMRLETLVPMNLPHRSQTDTTLKGYNIPKNTFIMTNLWNMHRDPELWGDGDVFRPERFLDSRGFLKKKDITMPFGAGKRLCAGETFARQGLFLMFASLMQNFTFSPAPGKCKPPPHGELSGFILTPKDVWIKYDAR</sequence>
<dbReference type="GO" id="GO:0020037">
    <property type="term" value="F:heme binding"/>
    <property type="evidence" value="ECO:0007669"/>
    <property type="project" value="InterPro"/>
</dbReference>
<dbReference type="GO" id="GO:0008395">
    <property type="term" value="F:steroid hydroxylase activity"/>
    <property type="evidence" value="ECO:0007669"/>
    <property type="project" value="TreeGrafter"/>
</dbReference>
<dbReference type="GO" id="GO:0005506">
    <property type="term" value="F:iron ion binding"/>
    <property type="evidence" value="ECO:0007669"/>
    <property type="project" value="InterPro"/>
</dbReference>
<feature type="binding site" description="axial binding residue" evidence="14">
    <location>
        <position position="460"/>
    </location>
    <ligand>
        <name>heme</name>
        <dbReference type="ChEBI" id="CHEBI:30413"/>
    </ligand>
    <ligandPart>
        <name>Fe</name>
        <dbReference type="ChEBI" id="CHEBI:18248"/>
    </ligandPart>
</feature>
<accession>A0A6M2DMS5</accession>
<dbReference type="PRINTS" id="PR00463">
    <property type="entry name" value="EP450I"/>
</dbReference>
<dbReference type="Pfam" id="PF00067">
    <property type="entry name" value="p450"/>
    <property type="match status" value="1"/>
</dbReference>
<dbReference type="InterPro" id="IPR017972">
    <property type="entry name" value="Cyt_P450_CS"/>
</dbReference>
<keyword evidence="13" id="KW-0472">Membrane</keyword>
<dbReference type="PANTHER" id="PTHR24300:SF376">
    <property type="entry name" value="CYTOCHROME P450 15A1"/>
    <property type="match status" value="1"/>
</dbReference>
<dbReference type="GO" id="GO:0006082">
    <property type="term" value="P:organic acid metabolic process"/>
    <property type="evidence" value="ECO:0007669"/>
    <property type="project" value="TreeGrafter"/>
</dbReference>
<dbReference type="FunFam" id="1.10.630.10:FF:000238">
    <property type="entry name" value="Cytochrome P450 2A6"/>
    <property type="match status" value="1"/>
</dbReference>
<evidence type="ECO:0000256" key="9">
    <source>
        <dbReference type="ARBA" id="ARBA00022848"/>
    </source>
</evidence>
<keyword evidence="10 15" id="KW-0560">Oxidoreductase</keyword>
<evidence type="ECO:0000256" key="5">
    <source>
        <dbReference type="ARBA" id="ARBA00010617"/>
    </source>
</evidence>
<evidence type="ECO:0000256" key="2">
    <source>
        <dbReference type="ARBA" id="ARBA00003690"/>
    </source>
</evidence>
<organism evidence="16">
    <name type="scientific">Xenopsylla cheopis</name>
    <name type="common">Oriental rat flea</name>
    <name type="synonym">Pulex cheopis</name>
    <dbReference type="NCBI Taxonomy" id="163159"/>
    <lineage>
        <taxon>Eukaryota</taxon>
        <taxon>Metazoa</taxon>
        <taxon>Ecdysozoa</taxon>
        <taxon>Arthropoda</taxon>
        <taxon>Hexapoda</taxon>
        <taxon>Insecta</taxon>
        <taxon>Pterygota</taxon>
        <taxon>Neoptera</taxon>
        <taxon>Endopterygota</taxon>
        <taxon>Siphonaptera</taxon>
        <taxon>Pulicidae</taxon>
        <taxon>Xenopsyllinae</taxon>
        <taxon>Xenopsylla</taxon>
    </lineage>
</organism>
<keyword evidence="9" id="KW-0492">Microsome</keyword>
<dbReference type="InterPro" id="IPR002401">
    <property type="entry name" value="Cyt_P450_E_grp-I"/>
</dbReference>
<name>A0A6M2DMS5_XENCH</name>
<dbReference type="GO" id="GO:0016712">
    <property type="term" value="F:oxidoreductase activity, acting on paired donors, with incorporation or reduction of molecular oxygen, reduced flavin or flavoprotein as one donor, and incorporation of one atom of oxygen"/>
    <property type="evidence" value="ECO:0007669"/>
    <property type="project" value="TreeGrafter"/>
</dbReference>
<dbReference type="EMBL" id="GIIL01003833">
    <property type="protein sequence ID" value="NOV47559.1"/>
    <property type="molecule type" value="Transcribed_RNA"/>
</dbReference>
<dbReference type="PANTHER" id="PTHR24300">
    <property type="entry name" value="CYTOCHROME P450 508A4-RELATED"/>
    <property type="match status" value="1"/>
</dbReference>
<protein>
    <submittedName>
        <fullName evidence="16">Putative cytochrome</fullName>
    </submittedName>
</protein>